<feature type="non-terminal residue" evidence="2">
    <location>
        <position position="1"/>
    </location>
</feature>
<dbReference type="EMBL" id="FUWJ01000016">
    <property type="protein sequence ID" value="SKA38536.1"/>
    <property type="molecule type" value="Genomic_DNA"/>
</dbReference>
<dbReference type="PANTHER" id="PTHR33055">
    <property type="entry name" value="TRANSPOSASE FOR INSERTION SEQUENCE ELEMENT IS1111A"/>
    <property type="match status" value="1"/>
</dbReference>
<dbReference type="OrthoDB" id="8261795at2"/>
<keyword evidence="4" id="KW-1185">Reference proteome</keyword>
<dbReference type="PANTHER" id="PTHR33055:SF13">
    <property type="entry name" value="TRANSPOSASE"/>
    <property type="match status" value="1"/>
</dbReference>
<feature type="domain" description="Transposase IS116/IS110/IS902 C-terminal" evidence="1">
    <location>
        <begin position="3"/>
        <end position="74"/>
    </location>
</feature>
<dbReference type="GO" id="GO:0004803">
    <property type="term" value="F:transposase activity"/>
    <property type="evidence" value="ECO:0007669"/>
    <property type="project" value="InterPro"/>
</dbReference>
<evidence type="ECO:0000313" key="2">
    <source>
        <dbReference type="EMBL" id="SKA38536.1"/>
    </source>
</evidence>
<dbReference type="InterPro" id="IPR003346">
    <property type="entry name" value="Transposase_20"/>
</dbReference>
<dbReference type="InterPro" id="IPR047650">
    <property type="entry name" value="Transpos_IS110"/>
</dbReference>
<dbReference type="EMBL" id="FUWJ01000018">
    <property type="protein sequence ID" value="SKA39743.1"/>
    <property type="molecule type" value="Genomic_DNA"/>
</dbReference>
<sequence length="111" mass="12167">NTTARSLIADLPELGTLGRKAIAALVGLAPFNRDSGTLRGRRTILGGRANVRTALYMATLVATRRNPVIVDFYRRLRAAGKPAKLALTACMRKLLTILNAVLRERRPWQSA</sequence>
<dbReference type="GO" id="GO:0006313">
    <property type="term" value="P:DNA transposition"/>
    <property type="evidence" value="ECO:0007669"/>
    <property type="project" value="InterPro"/>
</dbReference>
<evidence type="ECO:0000259" key="1">
    <source>
        <dbReference type="Pfam" id="PF02371"/>
    </source>
</evidence>
<dbReference type="Proteomes" id="UP000190092">
    <property type="component" value="Unassembled WGS sequence"/>
</dbReference>
<evidence type="ECO:0000313" key="4">
    <source>
        <dbReference type="Proteomes" id="UP000190092"/>
    </source>
</evidence>
<reference evidence="2" key="1">
    <citation type="submission" date="2017-02" db="EMBL/GenBank/DDBJ databases">
        <authorList>
            <person name="Peterson S.W."/>
        </authorList>
    </citation>
    <scope>NUCLEOTIDE SEQUENCE [LARGE SCALE GENOMIC DNA]</scope>
    <source>
        <strain evidence="2">ATCC 27094</strain>
    </source>
</reference>
<dbReference type="GO" id="GO:0003677">
    <property type="term" value="F:DNA binding"/>
    <property type="evidence" value="ECO:0007669"/>
    <property type="project" value="InterPro"/>
</dbReference>
<protein>
    <submittedName>
        <fullName evidence="2">Transposase IS116/IS110/IS902 family protein</fullName>
    </submittedName>
</protein>
<reference evidence="4" key="2">
    <citation type="submission" date="2017-02" db="EMBL/GenBank/DDBJ databases">
        <authorList>
            <person name="Varghese N."/>
            <person name="Submissions S."/>
        </authorList>
    </citation>
    <scope>NUCLEOTIDE SEQUENCE [LARGE SCALE GENOMIC DNA]</scope>
    <source>
        <strain evidence="4">ATCC 27094</strain>
    </source>
</reference>
<dbReference type="RefSeq" id="WP_139374174.1">
    <property type="nucleotide sequence ID" value="NZ_FUWJ01000016.1"/>
</dbReference>
<name>A0A1T4TDQ3_9HYPH</name>
<dbReference type="AlphaFoldDB" id="A0A1T4TDQ3"/>
<proteinExistence type="predicted"/>
<accession>A0A1T4TDQ3</accession>
<gene>
    <name evidence="2" type="ORF">SAMN02745126_06041</name>
    <name evidence="3" type="ORF">SAMN02745126_06250</name>
</gene>
<organism evidence="2 4">
    <name type="scientific">Enhydrobacter aerosaccus</name>
    <dbReference type="NCBI Taxonomy" id="225324"/>
    <lineage>
        <taxon>Bacteria</taxon>
        <taxon>Pseudomonadati</taxon>
        <taxon>Pseudomonadota</taxon>
        <taxon>Alphaproteobacteria</taxon>
        <taxon>Hyphomicrobiales</taxon>
        <taxon>Enhydrobacter</taxon>
    </lineage>
</organism>
<evidence type="ECO:0000313" key="3">
    <source>
        <dbReference type="EMBL" id="SKA39743.1"/>
    </source>
</evidence>
<dbReference type="Pfam" id="PF02371">
    <property type="entry name" value="Transposase_20"/>
    <property type="match status" value="1"/>
</dbReference>